<organism evidence="1">
    <name type="scientific">marine sediment metagenome</name>
    <dbReference type="NCBI Taxonomy" id="412755"/>
    <lineage>
        <taxon>unclassified sequences</taxon>
        <taxon>metagenomes</taxon>
        <taxon>ecological metagenomes</taxon>
    </lineage>
</organism>
<evidence type="ECO:0000313" key="1">
    <source>
        <dbReference type="EMBL" id="GAI19042.1"/>
    </source>
</evidence>
<proteinExistence type="predicted"/>
<comment type="caution">
    <text evidence="1">The sequence shown here is derived from an EMBL/GenBank/DDBJ whole genome shotgun (WGS) entry which is preliminary data.</text>
</comment>
<gene>
    <name evidence="1" type="ORF">S06H3_31004</name>
</gene>
<name>X1LI66_9ZZZZ</name>
<sequence length="60" mass="6034">MAIVIASAATLSTGAYTKSANLITGRNQFLGKGRIQVVALPSAIGMNCSLSIGGVPLVDD</sequence>
<feature type="non-terminal residue" evidence="1">
    <location>
        <position position="60"/>
    </location>
</feature>
<dbReference type="AlphaFoldDB" id="X1LI66"/>
<accession>X1LI66</accession>
<protein>
    <submittedName>
        <fullName evidence="1">Uncharacterized protein</fullName>
    </submittedName>
</protein>
<dbReference type="EMBL" id="BARV01018315">
    <property type="protein sequence ID" value="GAI19042.1"/>
    <property type="molecule type" value="Genomic_DNA"/>
</dbReference>
<reference evidence="1" key="1">
    <citation type="journal article" date="2014" name="Front. Microbiol.">
        <title>High frequency of phylogenetically diverse reductive dehalogenase-homologous genes in deep subseafloor sedimentary metagenomes.</title>
        <authorList>
            <person name="Kawai M."/>
            <person name="Futagami T."/>
            <person name="Toyoda A."/>
            <person name="Takaki Y."/>
            <person name="Nishi S."/>
            <person name="Hori S."/>
            <person name="Arai W."/>
            <person name="Tsubouchi T."/>
            <person name="Morono Y."/>
            <person name="Uchiyama I."/>
            <person name="Ito T."/>
            <person name="Fujiyama A."/>
            <person name="Inagaki F."/>
            <person name="Takami H."/>
        </authorList>
    </citation>
    <scope>NUCLEOTIDE SEQUENCE</scope>
    <source>
        <strain evidence="1">Expedition CK06-06</strain>
    </source>
</reference>